<dbReference type="InterPro" id="IPR050312">
    <property type="entry name" value="IolE/XylAMocC-like"/>
</dbReference>
<evidence type="ECO:0000256" key="1">
    <source>
        <dbReference type="SAM" id="MobiDB-lite"/>
    </source>
</evidence>
<evidence type="ECO:0000313" key="4">
    <source>
        <dbReference type="Proteomes" id="UP001180845"/>
    </source>
</evidence>
<accession>A0AAE3ZBI8</accession>
<dbReference type="RefSeq" id="WP_310268567.1">
    <property type="nucleotide sequence ID" value="NZ_JAVDXW010000001.1"/>
</dbReference>
<evidence type="ECO:0000259" key="2">
    <source>
        <dbReference type="Pfam" id="PF01261"/>
    </source>
</evidence>
<dbReference type="AlphaFoldDB" id="A0AAE3ZBI8"/>
<feature type="region of interest" description="Disordered" evidence="1">
    <location>
        <begin position="195"/>
        <end position="215"/>
    </location>
</feature>
<keyword evidence="3" id="KW-0413">Isomerase</keyword>
<sequence length="283" mass="30346">MSTTPIGIAHLTLLHCSPPRLVEIAAETGFDFVGLRISPATPGESPYPMAGPDSMLAETCTRLRETGVHVRDVEVFTLDGTTTKQQWEPVLEVGARLGATHLNVIAADEDLPRLTATLAELTEEAAAYNIRPALEPITYRTVHSVPVAADIATRTGSAICLDALHFHRFGGTVEQLRALDPDLLPYVQLCDAPLREPSNLPRPQHMPLGQSTDGSDLQLESRAVRGLPGAGELPLHELVAALPANTPISVEAPAVDLATELGDEEFARRARKAVSPYIGNRLA</sequence>
<dbReference type="Pfam" id="PF01261">
    <property type="entry name" value="AP_endonuc_2"/>
    <property type="match status" value="1"/>
</dbReference>
<dbReference type="Gene3D" id="3.20.20.150">
    <property type="entry name" value="Divalent-metal-dependent TIM barrel enzymes"/>
    <property type="match status" value="1"/>
</dbReference>
<organism evidence="3 4">
    <name type="scientific">Haloactinomyces albus</name>
    <dbReference type="NCBI Taxonomy" id="1352928"/>
    <lineage>
        <taxon>Bacteria</taxon>
        <taxon>Bacillati</taxon>
        <taxon>Actinomycetota</taxon>
        <taxon>Actinomycetes</taxon>
        <taxon>Actinopolysporales</taxon>
        <taxon>Actinopolysporaceae</taxon>
        <taxon>Haloactinomyces</taxon>
    </lineage>
</organism>
<comment type="caution">
    <text evidence="3">The sequence shown here is derived from an EMBL/GenBank/DDBJ whole genome shotgun (WGS) entry which is preliminary data.</text>
</comment>
<dbReference type="PANTHER" id="PTHR12110:SF48">
    <property type="entry name" value="BLL3656 PROTEIN"/>
    <property type="match status" value="1"/>
</dbReference>
<dbReference type="InterPro" id="IPR013022">
    <property type="entry name" value="Xyl_isomerase-like_TIM-brl"/>
</dbReference>
<proteinExistence type="predicted"/>
<dbReference type="Proteomes" id="UP001180845">
    <property type="component" value="Unassembled WGS sequence"/>
</dbReference>
<gene>
    <name evidence="3" type="ORF">JOF55_000383</name>
</gene>
<keyword evidence="4" id="KW-1185">Reference proteome</keyword>
<name>A0AAE3ZBI8_9ACTN</name>
<dbReference type="InterPro" id="IPR036237">
    <property type="entry name" value="Xyl_isomerase-like_sf"/>
</dbReference>
<feature type="domain" description="Xylose isomerase-like TIM barrel" evidence="2">
    <location>
        <begin position="22"/>
        <end position="224"/>
    </location>
</feature>
<dbReference type="PANTHER" id="PTHR12110">
    <property type="entry name" value="HYDROXYPYRUVATE ISOMERASE"/>
    <property type="match status" value="1"/>
</dbReference>
<reference evidence="3" key="1">
    <citation type="submission" date="2023-07" db="EMBL/GenBank/DDBJ databases">
        <title>Sequencing the genomes of 1000 actinobacteria strains.</title>
        <authorList>
            <person name="Klenk H.-P."/>
        </authorList>
    </citation>
    <scope>NUCLEOTIDE SEQUENCE</scope>
    <source>
        <strain evidence="3">DSM 45977</strain>
    </source>
</reference>
<evidence type="ECO:0000313" key="3">
    <source>
        <dbReference type="EMBL" id="MDR7300202.1"/>
    </source>
</evidence>
<dbReference type="EMBL" id="JAVDXW010000001">
    <property type="protein sequence ID" value="MDR7300202.1"/>
    <property type="molecule type" value="Genomic_DNA"/>
</dbReference>
<dbReference type="SUPFAM" id="SSF51658">
    <property type="entry name" value="Xylose isomerase-like"/>
    <property type="match status" value="1"/>
</dbReference>
<protein>
    <submittedName>
        <fullName evidence="3">Sugar phosphate isomerase/epimerase</fullName>
    </submittedName>
</protein>
<dbReference type="GO" id="GO:0016853">
    <property type="term" value="F:isomerase activity"/>
    <property type="evidence" value="ECO:0007669"/>
    <property type="project" value="UniProtKB-KW"/>
</dbReference>